<name>A0A9J6G878_HAELO</name>
<protein>
    <recommendedName>
        <fullName evidence="9">Serpin domain-containing protein</fullName>
    </recommendedName>
</protein>
<dbReference type="InterPro" id="IPR042178">
    <property type="entry name" value="Serpin_sf_1"/>
</dbReference>
<sequence>MGQRASRSVQETSPCNASGAPSPRTEHRSGGSALRRISSAAGLSRRQPTEGCVASEVTGDMEAVISRGLLHLGVDLLRELRRSSTEDGNLIVSPYAVASCLEELLVAATGSTADQIAAMLHIPPGQRVTKYFQDRDREIPTRRLSDARRRFDMGYLNNIHSDQGLPTAYTSSDTEERLRLEHFSWDFAGEAEQSRADIDRYLRLYASSFEPGEILPRGSITPASQVLLVSVVDFRGSWMNEFDDCTPTSKPFYESAQEAPTVVLMLSQTGRFRTTTCDDLGATALEVPYWSPAISTENVSRVSSLPFGATRSSASADWGPKFSLVILLPNEVDGLAALVDKLTAFTLQRCLSQLKAKGVIRVSMPLFRLKHVTDLCPTLSALGVSDVFSERAQLWGATAGEKRVSGMRHGAAFQTAQTGGRRLSENKPRQQRQSAAAEVIAPLARAISSMVRRPQPPLDFTVDRPFAFAVVCMHPDTFLLLGCVRKIIW</sequence>
<dbReference type="OMA" id="THYFTER"/>
<dbReference type="PANTHER" id="PTHR11461:SF211">
    <property type="entry name" value="GH10112P-RELATED"/>
    <property type="match status" value="1"/>
</dbReference>
<organism evidence="10 11">
    <name type="scientific">Haemaphysalis longicornis</name>
    <name type="common">Bush tick</name>
    <dbReference type="NCBI Taxonomy" id="44386"/>
    <lineage>
        <taxon>Eukaryota</taxon>
        <taxon>Metazoa</taxon>
        <taxon>Ecdysozoa</taxon>
        <taxon>Arthropoda</taxon>
        <taxon>Chelicerata</taxon>
        <taxon>Arachnida</taxon>
        <taxon>Acari</taxon>
        <taxon>Parasitiformes</taxon>
        <taxon>Ixodida</taxon>
        <taxon>Ixodoidea</taxon>
        <taxon>Ixodidae</taxon>
        <taxon>Haemaphysalinae</taxon>
        <taxon>Haemaphysalis</taxon>
    </lineage>
</organism>
<dbReference type="Gene3D" id="2.30.39.10">
    <property type="entry name" value="Alpha-1-antitrypsin, domain 1"/>
    <property type="match status" value="1"/>
</dbReference>
<evidence type="ECO:0000313" key="10">
    <source>
        <dbReference type="EMBL" id="KAH9371485.1"/>
    </source>
</evidence>
<dbReference type="OrthoDB" id="6491653at2759"/>
<dbReference type="InterPro" id="IPR042185">
    <property type="entry name" value="Serpin_sf_2"/>
</dbReference>
<dbReference type="InterPro" id="IPR000215">
    <property type="entry name" value="Serpin_fam"/>
</dbReference>
<dbReference type="Proteomes" id="UP000821853">
    <property type="component" value="Chromosome 3"/>
</dbReference>
<dbReference type="PANTHER" id="PTHR11461">
    <property type="entry name" value="SERINE PROTEASE INHIBITOR, SERPIN"/>
    <property type="match status" value="1"/>
</dbReference>
<feature type="compositionally biased region" description="Polar residues" evidence="8">
    <location>
        <begin position="1"/>
        <end position="16"/>
    </location>
</feature>
<proteinExistence type="inferred from homology"/>
<gene>
    <name evidence="10" type="ORF">HPB48_014056</name>
</gene>
<dbReference type="Pfam" id="PF00079">
    <property type="entry name" value="Serpin"/>
    <property type="match status" value="1"/>
</dbReference>
<feature type="domain" description="Serpin" evidence="9">
    <location>
        <begin position="74"/>
        <end position="487"/>
    </location>
</feature>
<dbReference type="InterPro" id="IPR036186">
    <property type="entry name" value="Serpin_sf"/>
</dbReference>
<evidence type="ECO:0000256" key="4">
    <source>
        <dbReference type="ARBA" id="ARBA00022690"/>
    </source>
</evidence>
<dbReference type="AlphaFoldDB" id="A0A9J6G878"/>
<evidence type="ECO:0000256" key="1">
    <source>
        <dbReference type="ARBA" id="ARBA00004613"/>
    </source>
</evidence>
<keyword evidence="5" id="KW-0722">Serine protease inhibitor</keyword>
<dbReference type="SUPFAM" id="SSF56574">
    <property type="entry name" value="Serpins"/>
    <property type="match status" value="1"/>
</dbReference>
<feature type="region of interest" description="Disordered" evidence="8">
    <location>
        <begin position="1"/>
        <end position="33"/>
    </location>
</feature>
<comment type="caution">
    <text evidence="10">The sequence shown here is derived from an EMBL/GenBank/DDBJ whole genome shotgun (WGS) entry which is preliminary data.</text>
</comment>
<evidence type="ECO:0000256" key="8">
    <source>
        <dbReference type="SAM" id="MobiDB-lite"/>
    </source>
</evidence>
<evidence type="ECO:0000259" key="9">
    <source>
        <dbReference type="SMART" id="SM00093"/>
    </source>
</evidence>
<dbReference type="GO" id="GO:0004867">
    <property type="term" value="F:serine-type endopeptidase inhibitor activity"/>
    <property type="evidence" value="ECO:0007669"/>
    <property type="project" value="UniProtKB-KW"/>
</dbReference>
<comment type="subcellular location">
    <subcellularLocation>
        <location evidence="1">Secreted</location>
    </subcellularLocation>
</comment>
<dbReference type="VEuPathDB" id="VectorBase:HLOH_046328"/>
<comment type="similarity">
    <text evidence="2 7">Belongs to the serpin family.</text>
</comment>
<evidence type="ECO:0000256" key="3">
    <source>
        <dbReference type="ARBA" id="ARBA00022525"/>
    </source>
</evidence>
<accession>A0A9J6G878</accession>
<evidence type="ECO:0000313" key="11">
    <source>
        <dbReference type="Proteomes" id="UP000821853"/>
    </source>
</evidence>
<dbReference type="CDD" id="cd00172">
    <property type="entry name" value="serpin"/>
    <property type="match status" value="1"/>
</dbReference>
<keyword evidence="11" id="KW-1185">Reference proteome</keyword>
<keyword evidence="6" id="KW-0325">Glycoprotein</keyword>
<dbReference type="Gene3D" id="3.30.497.10">
    <property type="entry name" value="Antithrombin, subunit I, domain 2"/>
    <property type="match status" value="1"/>
</dbReference>
<evidence type="ECO:0000256" key="7">
    <source>
        <dbReference type="RuleBase" id="RU000411"/>
    </source>
</evidence>
<keyword evidence="3" id="KW-0964">Secreted</keyword>
<dbReference type="GO" id="GO:0005615">
    <property type="term" value="C:extracellular space"/>
    <property type="evidence" value="ECO:0007669"/>
    <property type="project" value="InterPro"/>
</dbReference>
<keyword evidence="4" id="KW-0646">Protease inhibitor</keyword>
<evidence type="ECO:0000256" key="5">
    <source>
        <dbReference type="ARBA" id="ARBA00022900"/>
    </source>
</evidence>
<evidence type="ECO:0000256" key="2">
    <source>
        <dbReference type="ARBA" id="ARBA00009500"/>
    </source>
</evidence>
<dbReference type="EMBL" id="JABSTR010000005">
    <property type="protein sequence ID" value="KAH9371485.1"/>
    <property type="molecule type" value="Genomic_DNA"/>
</dbReference>
<dbReference type="InterPro" id="IPR023796">
    <property type="entry name" value="Serpin_dom"/>
</dbReference>
<dbReference type="SMART" id="SM00093">
    <property type="entry name" value="SERPIN"/>
    <property type="match status" value="1"/>
</dbReference>
<reference evidence="10 11" key="1">
    <citation type="journal article" date="2020" name="Cell">
        <title>Large-Scale Comparative Analyses of Tick Genomes Elucidate Their Genetic Diversity and Vector Capacities.</title>
        <authorList>
            <consortium name="Tick Genome and Microbiome Consortium (TIGMIC)"/>
            <person name="Jia N."/>
            <person name="Wang J."/>
            <person name="Shi W."/>
            <person name="Du L."/>
            <person name="Sun Y."/>
            <person name="Zhan W."/>
            <person name="Jiang J.F."/>
            <person name="Wang Q."/>
            <person name="Zhang B."/>
            <person name="Ji P."/>
            <person name="Bell-Sakyi L."/>
            <person name="Cui X.M."/>
            <person name="Yuan T.T."/>
            <person name="Jiang B.G."/>
            <person name="Yang W.F."/>
            <person name="Lam T.T."/>
            <person name="Chang Q.C."/>
            <person name="Ding S.J."/>
            <person name="Wang X.J."/>
            <person name="Zhu J.G."/>
            <person name="Ruan X.D."/>
            <person name="Zhao L."/>
            <person name="Wei J.T."/>
            <person name="Ye R.Z."/>
            <person name="Que T.C."/>
            <person name="Du C.H."/>
            <person name="Zhou Y.H."/>
            <person name="Cheng J.X."/>
            <person name="Dai P.F."/>
            <person name="Guo W.B."/>
            <person name="Han X.H."/>
            <person name="Huang E.J."/>
            <person name="Li L.F."/>
            <person name="Wei W."/>
            <person name="Gao Y.C."/>
            <person name="Liu J.Z."/>
            <person name="Shao H.Z."/>
            <person name="Wang X."/>
            <person name="Wang C.C."/>
            <person name="Yang T.C."/>
            <person name="Huo Q.B."/>
            <person name="Li W."/>
            <person name="Chen H.Y."/>
            <person name="Chen S.E."/>
            <person name="Zhou L.G."/>
            <person name="Ni X.B."/>
            <person name="Tian J.H."/>
            <person name="Sheng Y."/>
            <person name="Liu T."/>
            <person name="Pan Y.S."/>
            <person name="Xia L.Y."/>
            <person name="Li J."/>
            <person name="Zhao F."/>
            <person name="Cao W.C."/>
        </authorList>
    </citation>
    <scope>NUCLEOTIDE SEQUENCE [LARGE SCALE GENOMIC DNA]</scope>
    <source>
        <strain evidence="10">HaeL-2018</strain>
    </source>
</reference>
<evidence type="ECO:0000256" key="6">
    <source>
        <dbReference type="ARBA" id="ARBA00023180"/>
    </source>
</evidence>